<feature type="compositionally biased region" description="Low complexity" evidence="1">
    <location>
        <begin position="476"/>
        <end position="490"/>
    </location>
</feature>
<dbReference type="SUPFAM" id="SSF46689">
    <property type="entry name" value="Homeodomain-like"/>
    <property type="match status" value="1"/>
</dbReference>
<accession>A0A1V6P926</accession>
<feature type="compositionally biased region" description="Pro residues" evidence="1">
    <location>
        <begin position="491"/>
        <end position="501"/>
    </location>
</feature>
<dbReference type="InterPro" id="IPR039601">
    <property type="entry name" value="Rrn5"/>
</dbReference>
<feature type="compositionally biased region" description="Basic and acidic residues" evidence="1">
    <location>
        <begin position="636"/>
        <end position="647"/>
    </location>
</feature>
<name>A0A1V6P926_PENDC</name>
<dbReference type="GO" id="GO:0000182">
    <property type="term" value="F:rDNA binding"/>
    <property type="evidence" value="ECO:0007669"/>
    <property type="project" value="TreeGrafter"/>
</dbReference>
<feature type="region of interest" description="Disordered" evidence="1">
    <location>
        <begin position="568"/>
        <end position="590"/>
    </location>
</feature>
<feature type="region of interest" description="Disordered" evidence="1">
    <location>
        <begin position="613"/>
        <end position="743"/>
    </location>
</feature>
<gene>
    <name evidence="2" type="ORF">PENDEC_c015G00387</name>
</gene>
<dbReference type="STRING" id="69771.A0A1V6P926"/>
<protein>
    <recommendedName>
        <fullName evidence="4">Myb-like domain-containing protein</fullName>
    </recommendedName>
</protein>
<dbReference type="CDD" id="cd00167">
    <property type="entry name" value="SANT"/>
    <property type="match status" value="1"/>
</dbReference>
<dbReference type="AlphaFoldDB" id="A0A1V6P926"/>
<dbReference type="PANTHER" id="PTHR28079:SF1">
    <property type="entry name" value="RNA POLYMERASE I-SPECIFIC TRANSCRIPTION INITIATION FACTOR RRN5"/>
    <property type="match status" value="1"/>
</dbReference>
<feature type="compositionally biased region" description="Acidic residues" evidence="1">
    <location>
        <begin position="422"/>
        <end position="454"/>
    </location>
</feature>
<dbReference type="InterPro" id="IPR001005">
    <property type="entry name" value="SANT/Myb"/>
</dbReference>
<evidence type="ECO:0000313" key="3">
    <source>
        <dbReference type="Proteomes" id="UP000191522"/>
    </source>
</evidence>
<feature type="compositionally biased region" description="Basic and acidic residues" evidence="1">
    <location>
        <begin position="730"/>
        <end position="743"/>
    </location>
</feature>
<organism evidence="2 3">
    <name type="scientific">Penicillium decumbens</name>
    <dbReference type="NCBI Taxonomy" id="69771"/>
    <lineage>
        <taxon>Eukaryota</taxon>
        <taxon>Fungi</taxon>
        <taxon>Dikarya</taxon>
        <taxon>Ascomycota</taxon>
        <taxon>Pezizomycotina</taxon>
        <taxon>Eurotiomycetes</taxon>
        <taxon>Eurotiomycetidae</taxon>
        <taxon>Eurotiales</taxon>
        <taxon>Aspergillaceae</taxon>
        <taxon>Penicillium</taxon>
    </lineage>
</organism>
<dbReference type="GO" id="GO:0000500">
    <property type="term" value="C:RNA polymerase I upstream activating factor complex"/>
    <property type="evidence" value="ECO:0007669"/>
    <property type="project" value="InterPro"/>
</dbReference>
<feature type="region of interest" description="Disordered" evidence="1">
    <location>
        <begin position="406"/>
        <end position="553"/>
    </location>
</feature>
<dbReference type="Proteomes" id="UP000191522">
    <property type="component" value="Unassembled WGS sequence"/>
</dbReference>
<dbReference type="InterPro" id="IPR009057">
    <property type="entry name" value="Homeodomain-like_sf"/>
</dbReference>
<dbReference type="OMA" id="CCHALDE"/>
<dbReference type="PANTHER" id="PTHR28079">
    <property type="entry name" value="RNA POLYMERASE I-SPECIFIC TRANSCRIPTION INITIATION FACTOR RRN5"/>
    <property type="match status" value="1"/>
</dbReference>
<dbReference type="GO" id="GO:0001181">
    <property type="term" value="F:RNA polymerase I general transcription initiation factor activity"/>
    <property type="evidence" value="ECO:0007669"/>
    <property type="project" value="TreeGrafter"/>
</dbReference>
<dbReference type="GO" id="GO:0042790">
    <property type="term" value="P:nucleolar large rRNA transcription by RNA polymerase I"/>
    <property type="evidence" value="ECO:0007669"/>
    <property type="project" value="InterPro"/>
</dbReference>
<keyword evidence="3" id="KW-1185">Reference proteome</keyword>
<sequence length="743" mass="84637">MSDSSEYEPDDSGSEYETESDFQDDELVVRSIERKTRSSSRAVSVSVKEEAEDISAFDFTAYVDDDMNPDARQDRVRSLQARLQAIPRGSINAYNNLLVEMGKDVALKNMHEHPELLTVEQYGSVIWTATEKEIFFNMLDRKGNNGIREIAAAIQTKSELEVMHYIDLLQEGLAKVHSNYEHNTLLLMGDYPGAAEVSRECEEKLDELADIMCMKEEAESSWASRERYHEYGIITEASAKGLVEAEVNPPLRGGIDKAANVLNVPMWLQLSQNLFMNFGGRRIEDNWIYLKSFSAESPSMTGDALMDFYALTMSITRRLVQSSFFFAMSRVRAMEQLGYEDMAESIQSVRTRDVKAALDTLNMDYDRGNLLVDFARRSGILIRDIRNDRGWKPRVLDYEEVEQLLSLDDDEYEEPGPGLSESEIEYDDDDDYDGEDEEEEKGEEEELIEQEQAETEGPGQKPQSHEPESGPEPEPEAGATIETTTNQPEQQPQPQPEPNPVPVHNQPTTNQTPLPRQRRYSEGSYKSSSDGAEEQASDAEEVHAAHQDQEYDRREEIRLRQILSQPIPPLLGFPIIPEEEMGEDSKDRPFVIRKSKEDMVGWRERTLYRAEWEELGDVGSGLEDDLQENRRKRRRIEAEEAAYRSGEESESESEEDDYFEDSEDGQGDQEDQEDQEDQDQGQEGQPVPISSSGLNSEDSEGDPMEIDKPRPTPTIAVELPLYGSPAWETSRQKPMERTEQNQN</sequence>
<comment type="caution">
    <text evidence="2">The sequence shown here is derived from an EMBL/GenBank/DDBJ whole genome shotgun (WGS) entry which is preliminary data.</text>
</comment>
<evidence type="ECO:0000313" key="2">
    <source>
        <dbReference type="EMBL" id="OQD73445.1"/>
    </source>
</evidence>
<reference evidence="3" key="1">
    <citation type="journal article" date="2017" name="Nat. Microbiol.">
        <title>Global analysis of biosynthetic gene clusters reveals vast potential of secondary metabolite production in Penicillium species.</title>
        <authorList>
            <person name="Nielsen J.C."/>
            <person name="Grijseels S."/>
            <person name="Prigent S."/>
            <person name="Ji B."/>
            <person name="Dainat J."/>
            <person name="Nielsen K.F."/>
            <person name="Frisvad J.C."/>
            <person name="Workman M."/>
            <person name="Nielsen J."/>
        </authorList>
    </citation>
    <scope>NUCLEOTIDE SEQUENCE [LARGE SCALE GENOMIC DNA]</scope>
    <source>
        <strain evidence="3">IBT 11843</strain>
    </source>
</reference>
<dbReference type="GO" id="GO:0006361">
    <property type="term" value="P:transcription initiation at RNA polymerase I promoter"/>
    <property type="evidence" value="ECO:0007669"/>
    <property type="project" value="TreeGrafter"/>
</dbReference>
<feature type="compositionally biased region" description="Acidic residues" evidence="1">
    <location>
        <begin position="1"/>
        <end position="26"/>
    </location>
</feature>
<evidence type="ECO:0000256" key="1">
    <source>
        <dbReference type="SAM" id="MobiDB-lite"/>
    </source>
</evidence>
<feature type="compositionally biased region" description="Acidic residues" evidence="1">
    <location>
        <begin position="648"/>
        <end position="680"/>
    </location>
</feature>
<feature type="region of interest" description="Disordered" evidence="1">
    <location>
        <begin position="1"/>
        <end position="27"/>
    </location>
</feature>
<dbReference type="OrthoDB" id="2240312at2759"/>
<evidence type="ECO:0008006" key="4">
    <source>
        <dbReference type="Google" id="ProtNLM"/>
    </source>
</evidence>
<dbReference type="EMBL" id="MDYL01000015">
    <property type="protein sequence ID" value="OQD73445.1"/>
    <property type="molecule type" value="Genomic_DNA"/>
</dbReference>
<proteinExistence type="predicted"/>
<feature type="compositionally biased region" description="Basic and acidic residues" evidence="1">
    <location>
        <begin position="540"/>
        <end position="553"/>
    </location>
</feature>